<sequence length="77" mass="8145">MSVPMSVSTPATRKPRLIGFSASVSSFFAFTAKTPAIEAITPIARQASGNTRPRAGLRPIDLNAATPRMIEATRVTS</sequence>
<gene>
    <name evidence="1" type="ORF">UFOPK3417_01386</name>
</gene>
<dbReference type="EMBL" id="CAFBLR010000146">
    <property type="protein sequence ID" value="CAB4881223.1"/>
    <property type="molecule type" value="Genomic_DNA"/>
</dbReference>
<protein>
    <submittedName>
        <fullName evidence="1">Unannotated protein</fullName>
    </submittedName>
</protein>
<proteinExistence type="predicted"/>
<name>A0A6J7ENY9_9ZZZZ</name>
<dbReference type="AlphaFoldDB" id="A0A6J7ENY9"/>
<reference evidence="1" key="1">
    <citation type="submission" date="2020-05" db="EMBL/GenBank/DDBJ databases">
        <authorList>
            <person name="Chiriac C."/>
            <person name="Salcher M."/>
            <person name="Ghai R."/>
            <person name="Kavagutti S V."/>
        </authorList>
    </citation>
    <scope>NUCLEOTIDE SEQUENCE</scope>
</reference>
<accession>A0A6J7ENY9</accession>
<evidence type="ECO:0000313" key="1">
    <source>
        <dbReference type="EMBL" id="CAB4881223.1"/>
    </source>
</evidence>
<organism evidence="1">
    <name type="scientific">freshwater metagenome</name>
    <dbReference type="NCBI Taxonomy" id="449393"/>
    <lineage>
        <taxon>unclassified sequences</taxon>
        <taxon>metagenomes</taxon>
        <taxon>ecological metagenomes</taxon>
    </lineage>
</organism>